<dbReference type="EMBL" id="JBHRYJ010000001">
    <property type="protein sequence ID" value="MFC3675759.1"/>
    <property type="molecule type" value="Genomic_DNA"/>
</dbReference>
<dbReference type="InterPro" id="IPR005119">
    <property type="entry name" value="LysR_subst-bd"/>
</dbReference>
<evidence type="ECO:0000256" key="4">
    <source>
        <dbReference type="ARBA" id="ARBA00023163"/>
    </source>
</evidence>
<dbReference type="Pfam" id="PF00126">
    <property type="entry name" value="HTH_1"/>
    <property type="match status" value="1"/>
</dbReference>
<dbReference type="Proteomes" id="UP001595711">
    <property type="component" value="Unassembled WGS sequence"/>
</dbReference>
<keyword evidence="4" id="KW-0804">Transcription</keyword>
<keyword evidence="7" id="KW-1185">Reference proteome</keyword>
<dbReference type="RefSeq" id="WP_379724932.1">
    <property type="nucleotide sequence ID" value="NZ_JBHRYJ010000001.1"/>
</dbReference>
<reference evidence="7" key="1">
    <citation type="journal article" date="2019" name="Int. J. Syst. Evol. Microbiol.">
        <title>The Global Catalogue of Microorganisms (GCM) 10K type strain sequencing project: providing services to taxonomists for standard genome sequencing and annotation.</title>
        <authorList>
            <consortium name="The Broad Institute Genomics Platform"/>
            <consortium name="The Broad Institute Genome Sequencing Center for Infectious Disease"/>
            <person name="Wu L."/>
            <person name="Ma J."/>
        </authorList>
    </citation>
    <scope>NUCLEOTIDE SEQUENCE [LARGE SCALE GENOMIC DNA]</scope>
    <source>
        <strain evidence="7">KCTC 42182</strain>
    </source>
</reference>
<accession>A0ABV7VE88</accession>
<dbReference type="CDD" id="cd05466">
    <property type="entry name" value="PBP2_LTTR_substrate"/>
    <property type="match status" value="1"/>
</dbReference>
<dbReference type="InterPro" id="IPR036390">
    <property type="entry name" value="WH_DNA-bd_sf"/>
</dbReference>
<sequence length="296" mass="32489">MAGQSGQFGSTVMMEWSDLRIFLAIARTGTLGAAARQLGQTQPTMGRRLRALEAAVGQTLFQRTRDGFVLTEEGTAVLGHAERIEEEALGLERQLAGQGQHLEGNLRLSSSDWFGLHVLSPVLAEFVDIHPGVTVELLTDARLYSLPRREADMVFRIARFDEPEVISRRLLHMPYGLYIRSGLPHPRRGDGAGCRLVTMDTAFDGMPDVGWLRQNLPGATIAFRSNNRDVQARLCAAGTGLAVLPRPLGDATPGIERVDLGAAPPGRDTFVGYHRDLKRLARLRALLDLVIDRLAH</sequence>
<evidence type="ECO:0000256" key="2">
    <source>
        <dbReference type="ARBA" id="ARBA00023015"/>
    </source>
</evidence>
<feature type="domain" description="HTH lysR-type" evidence="5">
    <location>
        <begin position="14"/>
        <end position="71"/>
    </location>
</feature>
<dbReference type="InterPro" id="IPR036388">
    <property type="entry name" value="WH-like_DNA-bd_sf"/>
</dbReference>
<dbReference type="Pfam" id="PF03466">
    <property type="entry name" value="LysR_substrate"/>
    <property type="match status" value="1"/>
</dbReference>
<dbReference type="InterPro" id="IPR000847">
    <property type="entry name" value="LysR_HTH_N"/>
</dbReference>
<evidence type="ECO:0000313" key="7">
    <source>
        <dbReference type="Proteomes" id="UP001595711"/>
    </source>
</evidence>
<evidence type="ECO:0000256" key="3">
    <source>
        <dbReference type="ARBA" id="ARBA00023125"/>
    </source>
</evidence>
<dbReference type="PROSITE" id="PS50931">
    <property type="entry name" value="HTH_LYSR"/>
    <property type="match status" value="1"/>
</dbReference>
<dbReference type="Gene3D" id="3.40.190.290">
    <property type="match status" value="1"/>
</dbReference>
<protein>
    <submittedName>
        <fullName evidence="6">LysR family transcriptional regulator</fullName>
    </submittedName>
</protein>
<organism evidence="6 7">
    <name type="scientific">Ferrovibrio xuzhouensis</name>
    <dbReference type="NCBI Taxonomy" id="1576914"/>
    <lineage>
        <taxon>Bacteria</taxon>
        <taxon>Pseudomonadati</taxon>
        <taxon>Pseudomonadota</taxon>
        <taxon>Alphaproteobacteria</taxon>
        <taxon>Rhodospirillales</taxon>
        <taxon>Rhodospirillaceae</taxon>
        <taxon>Ferrovibrio</taxon>
    </lineage>
</organism>
<dbReference type="SUPFAM" id="SSF46785">
    <property type="entry name" value="Winged helix' DNA-binding domain"/>
    <property type="match status" value="1"/>
</dbReference>
<evidence type="ECO:0000259" key="5">
    <source>
        <dbReference type="PROSITE" id="PS50931"/>
    </source>
</evidence>
<comment type="similarity">
    <text evidence="1">Belongs to the LysR transcriptional regulatory family.</text>
</comment>
<dbReference type="PRINTS" id="PR00039">
    <property type="entry name" value="HTHLYSR"/>
</dbReference>
<evidence type="ECO:0000256" key="1">
    <source>
        <dbReference type="ARBA" id="ARBA00009437"/>
    </source>
</evidence>
<dbReference type="Gene3D" id="1.10.10.10">
    <property type="entry name" value="Winged helix-like DNA-binding domain superfamily/Winged helix DNA-binding domain"/>
    <property type="match status" value="1"/>
</dbReference>
<comment type="caution">
    <text evidence="6">The sequence shown here is derived from an EMBL/GenBank/DDBJ whole genome shotgun (WGS) entry which is preliminary data.</text>
</comment>
<dbReference type="SUPFAM" id="SSF53850">
    <property type="entry name" value="Periplasmic binding protein-like II"/>
    <property type="match status" value="1"/>
</dbReference>
<evidence type="ECO:0000313" key="6">
    <source>
        <dbReference type="EMBL" id="MFC3675759.1"/>
    </source>
</evidence>
<dbReference type="PANTHER" id="PTHR30346">
    <property type="entry name" value="TRANSCRIPTIONAL DUAL REGULATOR HCAR-RELATED"/>
    <property type="match status" value="1"/>
</dbReference>
<keyword evidence="2" id="KW-0805">Transcription regulation</keyword>
<dbReference type="PANTHER" id="PTHR30346:SF0">
    <property type="entry name" value="HCA OPERON TRANSCRIPTIONAL ACTIVATOR HCAR"/>
    <property type="match status" value="1"/>
</dbReference>
<gene>
    <name evidence="6" type="ORF">ACFOOQ_09415</name>
</gene>
<proteinExistence type="inferred from homology"/>
<keyword evidence="3" id="KW-0238">DNA-binding</keyword>
<name>A0ABV7VE88_9PROT</name>